<dbReference type="Proteomes" id="UP000019678">
    <property type="component" value="Unassembled WGS sequence"/>
</dbReference>
<name>A0A017SWF7_9BACT</name>
<dbReference type="InterPro" id="IPR046181">
    <property type="entry name" value="DUF6209"/>
</dbReference>
<evidence type="ECO:0008006" key="3">
    <source>
        <dbReference type="Google" id="ProtNLM"/>
    </source>
</evidence>
<gene>
    <name evidence="1" type="ORF">CAP_8463</name>
</gene>
<comment type="caution">
    <text evidence="1">The sequence shown here is derived from an EMBL/GenBank/DDBJ whole genome shotgun (WGS) entry which is preliminary data.</text>
</comment>
<proteinExistence type="predicted"/>
<reference evidence="1 2" key="1">
    <citation type="submission" date="2013-05" db="EMBL/GenBank/DDBJ databases">
        <title>Genome assembly of Chondromyces apiculatus DSM 436.</title>
        <authorList>
            <person name="Sharma G."/>
            <person name="Khatri I."/>
            <person name="Kaur C."/>
            <person name="Mayilraj S."/>
            <person name="Subramanian S."/>
        </authorList>
    </citation>
    <scope>NUCLEOTIDE SEQUENCE [LARGE SCALE GENOMIC DNA]</scope>
    <source>
        <strain evidence="1 2">DSM 436</strain>
    </source>
</reference>
<dbReference type="Pfam" id="PF19714">
    <property type="entry name" value="DUF6209"/>
    <property type="match status" value="1"/>
</dbReference>
<protein>
    <recommendedName>
        <fullName evidence="3">Carbohydrate binding module family 25 domain-containing protein</fullName>
    </recommendedName>
</protein>
<dbReference type="EMBL" id="ASRX01000084">
    <property type="protein sequence ID" value="EYF01309.1"/>
    <property type="molecule type" value="Genomic_DNA"/>
</dbReference>
<sequence length="112" mass="12571">MATVKFTLDWSHEQSGDIRAGESLQIDYAAERLCQCRATRYGQKAWSLTANLRFHPSKEEQAADVSSGACEVKIPANTSQIEIWFHNSDHTGCSAWDSRYGQNYWLDVKAAG</sequence>
<organism evidence="1 2">
    <name type="scientific">Chondromyces apiculatus DSM 436</name>
    <dbReference type="NCBI Taxonomy" id="1192034"/>
    <lineage>
        <taxon>Bacteria</taxon>
        <taxon>Pseudomonadati</taxon>
        <taxon>Myxococcota</taxon>
        <taxon>Polyangia</taxon>
        <taxon>Polyangiales</taxon>
        <taxon>Polyangiaceae</taxon>
        <taxon>Chondromyces</taxon>
    </lineage>
</organism>
<dbReference type="RefSeq" id="WP_044249653.1">
    <property type="nucleotide sequence ID" value="NZ_ASRX01000084.1"/>
</dbReference>
<evidence type="ECO:0000313" key="1">
    <source>
        <dbReference type="EMBL" id="EYF01309.1"/>
    </source>
</evidence>
<dbReference type="AlphaFoldDB" id="A0A017SWF7"/>
<evidence type="ECO:0000313" key="2">
    <source>
        <dbReference type="Proteomes" id="UP000019678"/>
    </source>
</evidence>
<accession>A0A017SWF7</accession>
<keyword evidence="2" id="KW-1185">Reference proteome</keyword>